<comment type="caution">
    <text evidence="1">The sequence shown here is derived from an EMBL/GenBank/DDBJ whole genome shotgun (WGS) entry which is preliminary data.</text>
</comment>
<dbReference type="EMBL" id="MIJY01000034">
    <property type="protein sequence ID" value="OEG12336.1"/>
    <property type="molecule type" value="Genomic_DNA"/>
</dbReference>
<evidence type="ECO:0008006" key="3">
    <source>
        <dbReference type="Google" id="ProtNLM"/>
    </source>
</evidence>
<proteinExistence type="predicted"/>
<dbReference type="OrthoDB" id="2192430at2"/>
<evidence type="ECO:0000313" key="1">
    <source>
        <dbReference type="EMBL" id="OEG12336.1"/>
    </source>
</evidence>
<organism evidence="1 2">
    <name type="scientific">Enterococcus termitis</name>
    <dbReference type="NCBI Taxonomy" id="332950"/>
    <lineage>
        <taxon>Bacteria</taxon>
        <taxon>Bacillati</taxon>
        <taxon>Bacillota</taxon>
        <taxon>Bacilli</taxon>
        <taxon>Lactobacillales</taxon>
        <taxon>Enterococcaceae</taxon>
        <taxon>Enterococcus</taxon>
    </lineage>
</organism>
<evidence type="ECO:0000313" key="2">
    <source>
        <dbReference type="Proteomes" id="UP000095094"/>
    </source>
</evidence>
<sequence>MRKVYLLGIVLGLFVFGGCTQKKNEQSSVTEPWLTIDNHTVEADENGQFELTGKAKYSSFSAKVAIKNNSGNTTQGTRGILKIDKDGTFVWRNIFIDGHQPTTDVSFYTYKEKEKMNYTVNVDYSEYVARKEADQLAEEKMNQTMPTLLAEIVTESEGTIVKIDKKRSSYKSLLVTVPLTVKYERNGEKKKYMDTIGFFVQDKTADTLYPEKEQIPYITFRYETTDELLGGSDLINRRKFILYDDGNY</sequence>
<gene>
    <name evidence="1" type="ORF">BCR25_07290</name>
</gene>
<reference evidence="2" key="1">
    <citation type="submission" date="2016-09" db="EMBL/GenBank/DDBJ databases">
        <authorList>
            <person name="Gulvik C.A."/>
        </authorList>
    </citation>
    <scope>NUCLEOTIDE SEQUENCE [LARGE SCALE GENOMIC DNA]</scope>
    <source>
        <strain evidence="2">LMG 8895</strain>
    </source>
</reference>
<dbReference type="Proteomes" id="UP000095094">
    <property type="component" value="Unassembled WGS sequence"/>
</dbReference>
<accession>A0A1E5GHY6</accession>
<name>A0A1E5GHY6_9ENTE</name>
<protein>
    <recommendedName>
        <fullName evidence="3">Lipoprotein</fullName>
    </recommendedName>
</protein>
<dbReference type="PROSITE" id="PS51257">
    <property type="entry name" value="PROKAR_LIPOPROTEIN"/>
    <property type="match status" value="1"/>
</dbReference>
<keyword evidence="2" id="KW-1185">Reference proteome</keyword>
<dbReference type="RefSeq" id="WP_069664038.1">
    <property type="nucleotide sequence ID" value="NZ_JBHUJJ010000001.1"/>
</dbReference>
<dbReference type="AlphaFoldDB" id="A0A1E5GHY6"/>
<dbReference type="PATRIC" id="fig|332950.4.peg.2785"/>